<protein>
    <submittedName>
        <fullName evidence="2">Uncharacterized protein</fullName>
    </submittedName>
</protein>
<proteinExistence type="predicted"/>
<evidence type="ECO:0000313" key="2">
    <source>
        <dbReference type="WBParaSite" id="nRc.2.0.1.t25961-RA"/>
    </source>
</evidence>
<dbReference type="Proteomes" id="UP000887565">
    <property type="component" value="Unplaced"/>
</dbReference>
<dbReference type="WBParaSite" id="nRc.2.0.1.t25961-RA">
    <property type="protein sequence ID" value="nRc.2.0.1.t25961-RA"/>
    <property type="gene ID" value="nRc.2.0.1.g25961"/>
</dbReference>
<accession>A0A915JIP9</accession>
<evidence type="ECO:0000313" key="1">
    <source>
        <dbReference type="Proteomes" id="UP000887565"/>
    </source>
</evidence>
<name>A0A915JIP9_ROMCU</name>
<reference evidence="2" key="1">
    <citation type="submission" date="2022-11" db="UniProtKB">
        <authorList>
            <consortium name="WormBaseParasite"/>
        </authorList>
    </citation>
    <scope>IDENTIFICATION</scope>
</reference>
<sequence>MERYHKNYNDNEFSKQSILDATGLIENHMFALYADKIWSSARTYLGYCRRKCAKFKQKFGEKQFRDVDKLEARNSAVSSSSSLLSGKSNFPRWLPCLVAKNVEKMMGRLVKTLSLSAARLVPSDRRMLPQLLIVSLIR</sequence>
<keyword evidence="1" id="KW-1185">Reference proteome</keyword>
<dbReference type="AlphaFoldDB" id="A0A915JIP9"/>
<organism evidence="1 2">
    <name type="scientific">Romanomermis culicivorax</name>
    <name type="common">Nematode worm</name>
    <dbReference type="NCBI Taxonomy" id="13658"/>
    <lineage>
        <taxon>Eukaryota</taxon>
        <taxon>Metazoa</taxon>
        <taxon>Ecdysozoa</taxon>
        <taxon>Nematoda</taxon>
        <taxon>Enoplea</taxon>
        <taxon>Dorylaimia</taxon>
        <taxon>Mermithida</taxon>
        <taxon>Mermithoidea</taxon>
        <taxon>Mermithidae</taxon>
        <taxon>Romanomermis</taxon>
    </lineage>
</organism>